<sequence length="169" mass="19707">MSKALNISCNARYFEAVEKDQITYIQQDRDLAILNISMPREFGFTRVSVDTPHIVSGKSYRERRPIYEDLPEDHHKLYDTRVAQMIEPRQRWVLSCPVLKLDPETNRHNEEDSPHGVIVFYGVDDVPELEKESRIEFCLECAQQFADQMSQIMNMLTLTEEMVVGHDST</sequence>
<gene>
    <name evidence="1" type="ORF">B0293_01740</name>
</gene>
<name>A0ABX3JLK4_9PSEU</name>
<organism evidence="1 2">
    <name type="scientific">Amycolatopsis azurea DSM 43854</name>
    <dbReference type="NCBI Taxonomy" id="1238180"/>
    <lineage>
        <taxon>Bacteria</taxon>
        <taxon>Bacillati</taxon>
        <taxon>Actinomycetota</taxon>
        <taxon>Actinomycetes</taxon>
        <taxon>Pseudonocardiales</taxon>
        <taxon>Pseudonocardiaceae</taxon>
        <taxon>Amycolatopsis</taxon>
    </lineage>
</organism>
<keyword evidence="2" id="KW-1185">Reference proteome</keyword>
<proteinExistence type="predicted"/>
<accession>A0ABX3JLK4</accession>
<dbReference type="Proteomes" id="UP000188551">
    <property type="component" value="Unassembled WGS sequence"/>
</dbReference>
<dbReference type="EMBL" id="MUXN01000001">
    <property type="protein sequence ID" value="OOC08650.1"/>
    <property type="molecule type" value="Genomic_DNA"/>
</dbReference>
<reference evidence="1 2" key="1">
    <citation type="submission" date="2017-02" db="EMBL/GenBank/DDBJ databases">
        <title>Amycolatopsis azurea DSM 43854 draft genome.</title>
        <authorList>
            <person name="Mayilraj S."/>
        </authorList>
    </citation>
    <scope>NUCLEOTIDE SEQUENCE [LARGE SCALE GENOMIC DNA]</scope>
    <source>
        <strain evidence="1 2">DSM 43854</strain>
    </source>
</reference>
<protein>
    <recommendedName>
        <fullName evidence="3">GAF domain-containing protein</fullName>
    </recommendedName>
</protein>
<evidence type="ECO:0000313" key="1">
    <source>
        <dbReference type="EMBL" id="OOC08650.1"/>
    </source>
</evidence>
<evidence type="ECO:0008006" key="3">
    <source>
        <dbReference type="Google" id="ProtNLM"/>
    </source>
</evidence>
<comment type="caution">
    <text evidence="1">The sequence shown here is derived from an EMBL/GenBank/DDBJ whole genome shotgun (WGS) entry which is preliminary data.</text>
</comment>
<evidence type="ECO:0000313" key="2">
    <source>
        <dbReference type="Proteomes" id="UP000188551"/>
    </source>
</evidence>